<evidence type="ECO:0000313" key="3">
    <source>
        <dbReference type="Proteomes" id="UP000199144"/>
    </source>
</evidence>
<dbReference type="PANTHER" id="PTHR48079">
    <property type="entry name" value="PROTEIN YEEZ"/>
    <property type="match status" value="1"/>
</dbReference>
<evidence type="ECO:0000259" key="1">
    <source>
        <dbReference type="Pfam" id="PF01370"/>
    </source>
</evidence>
<evidence type="ECO:0000313" key="2">
    <source>
        <dbReference type="EMBL" id="SFL72355.1"/>
    </source>
</evidence>
<dbReference type="PANTHER" id="PTHR48079:SF6">
    <property type="entry name" value="NAD(P)-BINDING DOMAIN-CONTAINING PROTEIN-RELATED"/>
    <property type="match status" value="1"/>
</dbReference>
<name>A0A1I4K0P1_9RHOB</name>
<proteinExistence type="predicted"/>
<dbReference type="GO" id="GO:0005737">
    <property type="term" value="C:cytoplasm"/>
    <property type="evidence" value="ECO:0007669"/>
    <property type="project" value="TreeGrafter"/>
</dbReference>
<dbReference type="EMBL" id="FOTQ01000001">
    <property type="protein sequence ID" value="SFL72355.1"/>
    <property type="molecule type" value="Genomic_DNA"/>
</dbReference>
<organism evidence="2 3">
    <name type="scientific">Shimia aestuarii</name>
    <dbReference type="NCBI Taxonomy" id="254406"/>
    <lineage>
        <taxon>Bacteria</taxon>
        <taxon>Pseudomonadati</taxon>
        <taxon>Pseudomonadota</taxon>
        <taxon>Alphaproteobacteria</taxon>
        <taxon>Rhodobacterales</taxon>
        <taxon>Roseobacteraceae</taxon>
    </lineage>
</organism>
<dbReference type="CDD" id="cd08946">
    <property type="entry name" value="SDR_e"/>
    <property type="match status" value="1"/>
</dbReference>
<dbReference type="Proteomes" id="UP000199144">
    <property type="component" value="Unassembled WGS sequence"/>
</dbReference>
<gene>
    <name evidence="2" type="ORF">SAMN04488042_1011265</name>
</gene>
<dbReference type="GO" id="GO:0004029">
    <property type="term" value="F:aldehyde dehydrogenase (NAD+) activity"/>
    <property type="evidence" value="ECO:0007669"/>
    <property type="project" value="TreeGrafter"/>
</dbReference>
<reference evidence="2 3" key="1">
    <citation type="submission" date="2016-10" db="EMBL/GenBank/DDBJ databases">
        <authorList>
            <person name="de Groot N.N."/>
        </authorList>
    </citation>
    <scope>NUCLEOTIDE SEQUENCE [LARGE SCALE GENOMIC DNA]</scope>
    <source>
        <strain evidence="2 3">DSM 15283</strain>
    </source>
</reference>
<dbReference type="OrthoDB" id="7836994at2"/>
<dbReference type="AlphaFoldDB" id="A0A1I4K0P1"/>
<feature type="domain" description="NAD-dependent epimerase/dehydratase" evidence="1">
    <location>
        <begin position="5"/>
        <end position="220"/>
    </location>
</feature>
<dbReference type="InterPro" id="IPR036291">
    <property type="entry name" value="NAD(P)-bd_dom_sf"/>
</dbReference>
<dbReference type="Gene3D" id="3.40.50.720">
    <property type="entry name" value="NAD(P)-binding Rossmann-like Domain"/>
    <property type="match status" value="1"/>
</dbReference>
<dbReference type="SUPFAM" id="SSF51735">
    <property type="entry name" value="NAD(P)-binding Rossmann-fold domains"/>
    <property type="match status" value="1"/>
</dbReference>
<sequence length="321" mass="34255">MNGPIAITGATGFVGQHTVAYARLIDLPLRVIVRAEHSVPRGWVNDPGVTTHEADLAESTNISSSLKGASTLIHAAATLAGDHARDTIAASENLIAAIIEAGVPHVVLVSSLSVYDVTALRDNDILTEACPLATTGRDAYAAAKLSQEHMFRAAAQEHGFTLSILRPGAIYGPDRLFNAHIGPGIGPALVMIDGGGKVPLCHVDLAAECLIRAAQSPNGIEAINLFDDALPSRDRFVTSFRRTGWPRLVLHLPLGMARLLARITPNGASMPGLLRRDTLEARHKPLSYDNTLMHKRLNPVTMLPFETAMSGSIGIEQDRNT</sequence>
<dbReference type="InterPro" id="IPR051783">
    <property type="entry name" value="NAD(P)-dependent_oxidoreduct"/>
</dbReference>
<dbReference type="Pfam" id="PF01370">
    <property type="entry name" value="Epimerase"/>
    <property type="match status" value="1"/>
</dbReference>
<accession>A0A1I4K0P1</accession>
<protein>
    <submittedName>
        <fullName evidence="2">Nucleoside-diphosphate-sugar epimerase</fullName>
    </submittedName>
</protein>
<keyword evidence="3" id="KW-1185">Reference proteome</keyword>
<dbReference type="RefSeq" id="WP_093091888.1">
    <property type="nucleotide sequence ID" value="NZ_FOTQ01000001.1"/>
</dbReference>
<dbReference type="InterPro" id="IPR001509">
    <property type="entry name" value="Epimerase_deHydtase"/>
</dbReference>
<dbReference type="STRING" id="254406.SAMN04488042_1011265"/>